<evidence type="ECO:0000259" key="6">
    <source>
        <dbReference type="PROSITE" id="PS50067"/>
    </source>
</evidence>
<dbReference type="SMART" id="SM00129">
    <property type="entry name" value="KISc"/>
    <property type="match status" value="1"/>
</dbReference>
<sequence length="581" mass="68023">MNFKNNNNTNRQEKVRFNGKKTLNISFLLKIKVFVRIRPFIDEDYEVSTDVEDLQNCIQTDKNRLFQFDHIFDPQCNQETVHNQVGEKLINEVFEGYNGALISYGQTGSGKTYSIFGTRKILECDKNSEIFCQQSGIVFRSLKSVFENINTKMNQRQFMVTLSFMEIYMENIYDLLDQNKKRDSLQIREDPNSGIFVNGLIQQTAKTYEEAFNLIREAVKGRITGKTIMNSTSSRSHDLLQIFIEQRWISFNKNQNKKQKHYQKGLLTIIDLAGSERLTKTTSQGIRLEEAKIINKSICSLGNCIAALANLNKNNLKNNNFIGQNQHIPFRDSKLTRIQVRVYVEIPKLIPSMCKSVQFHYEETFSTLLFASRAMLISVDAMKNEDVYYKIVKDNGKISSLSPVDKIKSGKKQINENAQNSFNTFLNQTPKSKYYIQKKTNNISISNQIYLYIFQKYIFIYFIYLFIYILYIDDEIKQLREEVEFLKYQIQIQQKQQIENDYQISKTPRKYSFNTNINSNTDTSETNNQQKCFLQGKYIKKIFNIYKQTQEIIILIIVIIIKNSSLYKNIALLYKICNKSL</sequence>
<dbReference type="InterPro" id="IPR027640">
    <property type="entry name" value="Kinesin-like_fam"/>
</dbReference>
<keyword evidence="8" id="KW-1185">Reference proteome</keyword>
<dbReference type="InterPro" id="IPR036961">
    <property type="entry name" value="Kinesin_motor_dom_sf"/>
</dbReference>
<evidence type="ECO:0000313" key="8">
    <source>
        <dbReference type="Proteomes" id="UP000008983"/>
    </source>
</evidence>
<dbReference type="GO" id="GO:0003777">
    <property type="term" value="F:microtubule motor activity"/>
    <property type="evidence" value="ECO:0007669"/>
    <property type="project" value="InterPro"/>
</dbReference>
<dbReference type="PRINTS" id="PR00380">
    <property type="entry name" value="KINESINHEAVY"/>
</dbReference>
<keyword evidence="4" id="KW-0547">Nucleotide-binding</keyword>
<evidence type="ECO:0000256" key="4">
    <source>
        <dbReference type="PROSITE-ProRule" id="PRU00283"/>
    </source>
</evidence>
<evidence type="ECO:0000256" key="3">
    <source>
        <dbReference type="ARBA" id="ARBA00023175"/>
    </source>
</evidence>
<proteinExistence type="inferred from homology"/>
<keyword evidence="3 4" id="KW-0505">Motor protein</keyword>
<dbReference type="InterPro" id="IPR001752">
    <property type="entry name" value="Kinesin_motor_dom"/>
</dbReference>
<dbReference type="PANTHER" id="PTHR47968:SF36">
    <property type="entry name" value="KINESIN HEAVY CHAIN ISOFORM X1"/>
    <property type="match status" value="1"/>
</dbReference>
<keyword evidence="2" id="KW-0175">Coiled coil</keyword>
<dbReference type="Pfam" id="PF00225">
    <property type="entry name" value="Kinesin"/>
    <property type="match status" value="1"/>
</dbReference>
<comment type="similarity">
    <text evidence="4">Belongs to the TRAFAC class myosin-kinesin ATPase superfamily. Kinesin family.</text>
</comment>
<dbReference type="Gene3D" id="3.40.850.10">
    <property type="entry name" value="Kinesin motor domain"/>
    <property type="match status" value="1"/>
</dbReference>
<accession>G0QSD7</accession>
<feature type="domain" description="Kinesin motor" evidence="6">
    <location>
        <begin position="30"/>
        <end position="377"/>
    </location>
</feature>
<keyword evidence="1" id="KW-0493">Microtubule</keyword>
<evidence type="ECO:0000256" key="1">
    <source>
        <dbReference type="ARBA" id="ARBA00022701"/>
    </source>
</evidence>
<name>G0QSD7_ICHMU</name>
<evidence type="ECO:0000313" key="7">
    <source>
        <dbReference type="EMBL" id="EGR31884.1"/>
    </source>
</evidence>
<dbReference type="SUPFAM" id="SSF52540">
    <property type="entry name" value="P-loop containing nucleoside triphosphate hydrolases"/>
    <property type="match status" value="1"/>
</dbReference>
<dbReference type="OMA" id="WDARENS"/>
<dbReference type="GO" id="GO:0008017">
    <property type="term" value="F:microtubule binding"/>
    <property type="evidence" value="ECO:0007669"/>
    <property type="project" value="InterPro"/>
</dbReference>
<dbReference type="GO" id="GO:0007018">
    <property type="term" value="P:microtubule-based movement"/>
    <property type="evidence" value="ECO:0007669"/>
    <property type="project" value="InterPro"/>
</dbReference>
<dbReference type="OrthoDB" id="3176171at2759"/>
<gene>
    <name evidence="7" type="ORF">IMG5_100330</name>
</gene>
<evidence type="ECO:0000256" key="2">
    <source>
        <dbReference type="ARBA" id="ARBA00023054"/>
    </source>
</evidence>
<keyword evidence="4" id="KW-0067">ATP-binding</keyword>
<dbReference type="RefSeq" id="XP_004035370.1">
    <property type="nucleotide sequence ID" value="XM_004035322.1"/>
</dbReference>
<dbReference type="eggNOG" id="KOG0242">
    <property type="taxonomic scope" value="Eukaryota"/>
</dbReference>
<organism evidence="7 8">
    <name type="scientific">Ichthyophthirius multifiliis</name>
    <name type="common">White spot disease agent</name>
    <name type="synonym">Ich</name>
    <dbReference type="NCBI Taxonomy" id="5932"/>
    <lineage>
        <taxon>Eukaryota</taxon>
        <taxon>Sar</taxon>
        <taxon>Alveolata</taxon>
        <taxon>Ciliophora</taxon>
        <taxon>Intramacronucleata</taxon>
        <taxon>Oligohymenophorea</taxon>
        <taxon>Hymenostomatida</taxon>
        <taxon>Ophryoglenina</taxon>
        <taxon>Ichthyophthirius</taxon>
    </lineage>
</organism>
<dbReference type="AlphaFoldDB" id="G0QSD7"/>
<keyword evidence="5" id="KW-1133">Transmembrane helix</keyword>
<keyword evidence="5" id="KW-0812">Transmembrane</keyword>
<dbReference type="GO" id="GO:0005874">
    <property type="term" value="C:microtubule"/>
    <property type="evidence" value="ECO:0007669"/>
    <property type="project" value="UniProtKB-KW"/>
</dbReference>
<dbReference type="PROSITE" id="PS50067">
    <property type="entry name" value="KINESIN_MOTOR_2"/>
    <property type="match status" value="1"/>
</dbReference>
<dbReference type="STRING" id="857967.G0QSD7"/>
<dbReference type="InParanoid" id="G0QSD7"/>
<dbReference type="GeneID" id="14908057"/>
<keyword evidence="5" id="KW-0472">Membrane</keyword>
<dbReference type="PANTHER" id="PTHR47968">
    <property type="entry name" value="CENTROMERE PROTEIN E"/>
    <property type="match status" value="1"/>
</dbReference>
<dbReference type="GO" id="GO:0005524">
    <property type="term" value="F:ATP binding"/>
    <property type="evidence" value="ECO:0007669"/>
    <property type="project" value="UniProtKB-UniRule"/>
</dbReference>
<evidence type="ECO:0000256" key="5">
    <source>
        <dbReference type="SAM" id="Phobius"/>
    </source>
</evidence>
<dbReference type="Proteomes" id="UP000008983">
    <property type="component" value="Unassembled WGS sequence"/>
</dbReference>
<reference evidence="7 8" key="1">
    <citation type="submission" date="2011-07" db="EMBL/GenBank/DDBJ databases">
        <authorList>
            <person name="Coyne R."/>
            <person name="Brami D."/>
            <person name="Johnson J."/>
            <person name="Hostetler J."/>
            <person name="Hannick L."/>
            <person name="Clark T."/>
            <person name="Cassidy-Hanley D."/>
            <person name="Inman J."/>
        </authorList>
    </citation>
    <scope>NUCLEOTIDE SEQUENCE [LARGE SCALE GENOMIC DNA]</scope>
    <source>
        <strain evidence="7 8">G5</strain>
    </source>
</reference>
<feature type="binding site" evidence="4">
    <location>
        <begin position="105"/>
        <end position="112"/>
    </location>
    <ligand>
        <name>ATP</name>
        <dbReference type="ChEBI" id="CHEBI:30616"/>
    </ligand>
</feature>
<feature type="transmembrane region" description="Helical" evidence="5">
    <location>
        <begin position="449"/>
        <end position="471"/>
    </location>
</feature>
<protein>
    <submittedName>
        <fullName evidence="7">Kinesin motor domain protein</fullName>
    </submittedName>
</protein>
<dbReference type="InterPro" id="IPR027417">
    <property type="entry name" value="P-loop_NTPase"/>
</dbReference>
<dbReference type="EMBL" id="GL983809">
    <property type="protein sequence ID" value="EGR31884.1"/>
    <property type="molecule type" value="Genomic_DNA"/>
</dbReference>